<feature type="domain" description="Glycosyltransferase 2-like" evidence="1">
    <location>
        <begin position="12"/>
        <end position="179"/>
    </location>
</feature>
<dbReference type="GO" id="GO:0016758">
    <property type="term" value="F:hexosyltransferase activity"/>
    <property type="evidence" value="ECO:0007669"/>
    <property type="project" value="UniProtKB-ARBA"/>
</dbReference>
<sequence length="341" mass="40092">METSEKSLGKISIIIPAYNAAKFIETTLNNLFAQTYHNFEIIIAYDEKSTDNTLSLLQKINEIHPLTIDIGKDTSSGTARNRGFQLAKGEYVIFVDADDEIHPEYLRTMITIFQTHPGLNVVCCDYVKVFESTIDEGWQIVENSPTTYNLLQREEALYMLLWKKIANVPWLFLAKRQYLIDNDISFPNYSFGDDVVYAHKLIANSEKIGRSDKKLYLFIMHETSITHTVTPENWWMRYEKSRNDVINYFQKTDPIYSEDYLAMMKRELIYTSVLLYDYPEFKHEIIKQNISDLPMLHKHDKYLYQLSVICFRISKWAFYHLAKFTARWMKNLTPMGKKLGN</sequence>
<name>A0AAE4MD40_9EURY</name>
<comment type="caution">
    <text evidence="2">The sequence shown here is derived from an EMBL/GenBank/DDBJ whole genome shotgun (WGS) entry which is preliminary data.</text>
</comment>
<dbReference type="PANTHER" id="PTHR22916">
    <property type="entry name" value="GLYCOSYLTRANSFERASE"/>
    <property type="match status" value="1"/>
</dbReference>
<dbReference type="Pfam" id="PF00535">
    <property type="entry name" value="Glycos_transf_2"/>
    <property type="match status" value="1"/>
</dbReference>
<dbReference type="PANTHER" id="PTHR22916:SF3">
    <property type="entry name" value="UDP-GLCNAC:BETAGAL BETA-1,3-N-ACETYLGLUCOSAMINYLTRANSFERASE-LIKE PROTEIN 1"/>
    <property type="match status" value="1"/>
</dbReference>
<dbReference type="InterPro" id="IPR001173">
    <property type="entry name" value="Glyco_trans_2-like"/>
</dbReference>
<evidence type="ECO:0000313" key="3">
    <source>
        <dbReference type="Proteomes" id="UP001273136"/>
    </source>
</evidence>
<evidence type="ECO:0000313" key="2">
    <source>
        <dbReference type="EMBL" id="MDV0441931.1"/>
    </source>
</evidence>
<dbReference type="EMBL" id="JAWDKA010000005">
    <property type="protein sequence ID" value="MDV0441931.1"/>
    <property type="molecule type" value="Genomic_DNA"/>
</dbReference>
<dbReference type="Proteomes" id="UP001273136">
    <property type="component" value="Unassembled WGS sequence"/>
</dbReference>
<evidence type="ECO:0000259" key="1">
    <source>
        <dbReference type="Pfam" id="PF00535"/>
    </source>
</evidence>
<keyword evidence="3" id="KW-1185">Reference proteome</keyword>
<dbReference type="RefSeq" id="WP_338094332.1">
    <property type="nucleotide sequence ID" value="NZ_JAWDKA010000005.1"/>
</dbReference>
<dbReference type="CDD" id="cd00761">
    <property type="entry name" value="Glyco_tranf_GTA_type"/>
    <property type="match status" value="1"/>
</dbReference>
<gene>
    <name evidence="2" type="ORF">McpAg1_11450</name>
</gene>
<organism evidence="2 3">
    <name type="scientific">Methanorbis furvi</name>
    <dbReference type="NCBI Taxonomy" id="3028299"/>
    <lineage>
        <taxon>Archaea</taxon>
        <taxon>Methanobacteriati</taxon>
        <taxon>Methanobacteriota</taxon>
        <taxon>Stenosarchaea group</taxon>
        <taxon>Methanomicrobia</taxon>
        <taxon>Methanomicrobiales</taxon>
        <taxon>Methanocorpusculaceae</taxon>
        <taxon>Methanorbis</taxon>
    </lineage>
</organism>
<dbReference type="AlphaFoldDB" id="A0AAE4MD40"/>
<accession>A0AAE4MD40</accession>
<reference evidence="2" key="1">
    <citation type="submission" date="2023-06" db="EMBL/GenBank/DDBJ databases">
        <title>Genome sequence of Methancorpusculaceae sp. Ag1.</title>
        <authorList>
            <person name="Protasov E."/>
            <person name="Platt K."/>
            <person name="Poehlein A."/>
            <person name="Daniel R."/>
            <person name="Brune A."/>
        </authorList>
    </citation>
    <scope>NUCLEOTIDE SEQUENCE</scope>
    <source>
        <strain evidence="2">Ag1</strain>
    </source>
</reference>
<dbReference type="SUPFAM" id="SSF53448">
    <property type="entry name" value="Nucleotide-diphospho-sugar transferases"/>
    <property type="match status" value="1"/>
</dbReference>
<protein>
    <recommendedName>
        <fullName evidence="1">Glycosyltransferase 2-like domain-containing protein</fullName>
    </recommendedName>
</protein>
<dbReference type="Gene3D" id="3.90.550.10">
    <property type="entry name" value="Spore Coat Polysaccharide Biosynthesis Protein SpsA, Chain A"/>
    <property type="match status" value="1"/>
</dbReference>
<proteinExistence type="predicted"/>
<dbReference type="InterPro" id="IPR029044">
    <property type="entry name" value="Nucleotide-diphossugar_trans"/>
</dbReference>